<accession>A0A1I7NKT1</accession>
<dbReference type="InterPro" id="IPR025510">
    <property type="entry name" value="DUF4397"/>
</dbReference>
<organism evidence="2 3">
    <name type="scientific">Thermoflavifilum thermophilum</name>
    <dbReference type="NCBI Taxonomy" id="1393122"/>
    <lineage>
        <taxon>Bacteria</taxon>
        <taxon>Pseudomonadati</taxon>
        <taxon>Bacteroidota</taxon>
        <taxon>Chitinophagia</taxon>
        <taxon>Chitinophagales</taxon>
        <taxon>Chitinophagaceae</taxon>
        <taxon>Thermoflavifilum</taxon>
    </lineage>
</organism>
<dbReference type="RefSeq" id="WP_092460436.1">
    <property type="nucleotide sequence ID" value="NZ_FPCJ01000001.1"/>
</dbReference>
<dbReference type="Proteomes" id="UP000199537">
    <property type="component" value="Unassembled WGS sequence"/>
</dbReference>
<feature type="domain" description="DUF4397" evidence="1">
    <location>
        <begin position="34"/>
        <end position="155"/>
    </location>
</feature>
<gene>
    <name evidence="2" type="ORF">SAMN05660895_2177</name>
</gene>
<sequence length="241" mass="26425">MKYILSLAFLTIISLEACKKNQIAIPVNPATDYAFVKFVNGEPNTTKSYQFLWNGQKITGTGLAYAGIFPGTVEYAALVPGQGTVAVSIDGDTTFTPVAQASLSIESGKRYGIIWSGDISKDPFVVVENRTQPTDSGYVMVQCVNLIQSNQTIDILSLPDSTVLFAAVPYKGVKDYIKIPYAGSYLVRETGTRITLAKATLSLSQTRNYTWYVRGKQYDTLATSKTKITLDYYTNGYPQTP</sequence>
<evidence type="ECO:0000313" key="2">
    <source>
        <dbReference type="EMBL" id="SFV35196.1"/>
    </source>
</evidence>
<proteinExistence type="predicted"/>
<evidence type="ECO:0000259" key="1">
    <source>
        <dbReference type="Pfam" id="PF14344"/>
    </source>
</evidence>
<protein>
    <recommendedName>
        <fullName evidence="1">DUF4397 domain-containing protein</fullName>
    </recommendedName>
</protein>
<evidence type="ECO:0000313" key="3">
    <source>
        <dbReference type="Proteomes" id="UP000199537"/>
    </source>
</evidence>
<reference evidence="3" key="1">
    <citation type="submission" date="2016-10" db="EMBL/GenBank/DDBJ databases">
        <authorList>
            <person name="Varghese N."/>
            <person name="Submissions S."/>
        </authorList>
    </citation>
    <scope>NUCLEOTIDE SEQUENCE [LARGE SCALE GENOMIC DNA]</scope>
    <source>
        <strain evidence="3">DSM 14807</strain>
    </source>
</reference>
<keyword evidence="3" id="KW-1185">Reference proteome</keyword>
<dbReference type="Pfam" id="PF14344">
    <property type="entry name" value="DUF4397"/>
    <property type="match status" value="1"/>
</dbReference>
<name>A0A1I7NKT1_9BACT</name>
<dbReference type="EMBL" id="FPCJ01000001">
    <property type="protein sequence ID" value="SFV35196.1"/>
    <property type="molecule type" value="Genomic_DNA"/>
</dbReference>
<dbReference type="STRING" id="1393122.SAMN05660895_2177"/>
<dbReference type="AlphaFoldDB" id="A0A1I7NKT1"/>
<dbReference type="OrthoDB" id="659104at2"/>